<dbReference type="InterPro" id="IPR013783">
    <property type="entry name" value="Ig-like_fold"/>
</dbReference>
<dbReference type="Pfam" id="PF01108">
    <property type="entry name" value="Tissue_fac"/>
    <property type="match status" value="1"/>
</dbReference>
<sequence length="1051" mass="114160">MPLSRAERCLALLLRLLSRACLALLALLPPPRPGTGTGPDPGLGAGPARSVPRAVPPPRRDLLLLSARRLAERLRTRQVTCIEVVETYVERIKEVNPLINAVVKDRFEEALQEARQVDKLLSEGPGDDCLEEKFPLLGVPITVKEAFSLYGMPNTSGLVNRRNVIATSDATVVSRLKQAGAIPLGVTNCSELCMWYESSNRVYGRTNNPYDLQRTVGGSSGGEGSVLGAACSVVGVGSDVGGSIRMPAFFNGVFGHKPTTGVVPNDGQFPNAHGVRTSFLCTGPMCRYAEDLEPVLRVMAGPGVSKLKLNEKVSLEKIKFHCMDHDGGSIFVSPVDKELLQAQRKVVEHLESDLGVQVQRVAIHKMKYSFQIWSAMMSSKDSEGQEAQRFTDLLGDHGKPVWPLWELMKWLVGMSSHTLPAIALGLTEKVVNLNLSGKAKLVSMGKSLQEEMEALLGQDGVLLYPSHPTIAPKHNSPICMPFNFAYTAIFNVLGLPVTQCPLGLGSEGLPLGIQLVAAAYNDHLTLAVARSQQPVMSAGMLLRPRHVRLEAQNFHVWLHWEPDPSSPSYATYEVEWRNRTLNWTKAGACGENSRSSWVCKLYFDRIHDIYWARVRVVAGAEQSEWASSSELQLYRDTIVGPPKLSCLLQDQILSINIITPLTPYKRRTGSYKPVDRVLLKLWYWLQLYEGDLLIQQVPCKRSSEEVPCTFEHLKPSTQYCVRTVAADIARERSREVEQCLVTAAGPAGSPWVPAGLSASVLLLLLSVAGLCFMKLHVLPNPPETRLPKALDLQNSNPSVAIQVPPLQPEEDPLALLLQTVPPSHGPSTAGQAPAMAPQLLQCLAQDVSGYCANGFGPDCPEGRDPSCTHRVQLGHALGSQVPSQLEKDGEAGDGDDLPEHLVLVGLTGNSYTGDRDSQIPELWLPPHFQLYSKCQCPVLGAGSHLPLPVPSRSCSQEYLQESLGTAEHQILLSSVKLPASLEEEGGQLLCAPQPLLGGGTEPGQGDSTLQRGCPEQAEPCVSSPCQLPPSPLRAVSFSGYEPRAPCGSEPQ</sequence>
<dbReference type="Pfam" id="PF01425">
    <property type="entry name" value="Amidase"/>
    <property type="match status" value="1"/>
</dbReference>
<keyword evidence="7" id="KW-1185">Reference proteome</keyword>
<dbReference type="PROSITE" id="PS00571">
    <property type="entry name" value="AMIDASES"/>
    <property type="match status" value="1"/>
</dbReference>
<dbReference type="InterPro" id="IPR036116">
    <property type="entry name" value="FN3_sf"/>
</dbReference>
<dbReference type="OrthoDB" id="6428749at2759"/>
<dbReference type="InterPro" id="IPR023631">
    <property type="entry name" value="Amidase_dom"/>
</dbReference>
<accession>A0A8K1LFR7</accession>
<organism evidence="6 7">
    <name type="scientific">Zosterops borbonicus</name>
    <dbReference type="NCBI Taxonomy" id="364589"/>
    <lineage>
        <taxon>Eukaryota</taxon>
        <taxon>Metazoa</taxon>
        <taxon>Chordata</taxon>
        <taxon>Craniata</taxon>
        <taxon>Vertebrata</taxon>
        <taxon>Euteleostomi</taxon>
        <taxon>Archelosauria</taxon>
        <taxon>Archosauria</taxon>
        <taxon>Dinosauria</taxon>
        <taxon>Saurischia</taxon>
        <taxon>Theropoda</taxon>
        <taxon>Coelurosauria</taxon>
        <taxon>Aves</taxon>
        <taxon>Neognathae</taxon>
        <taxon>Neoaves</taxon>
        <taxon>Telluraves</taxon>
        <taxon>Australaves</taxon>
        <taxon>Passeriformes</taxon>
        <taxon>Sylvioidea</taxon>
        <taxon>Zosteropidae</taxon>
        <taxon>Zosterops</taxon>
    </lineage>
</organism>
<dbReference type="PANTHER" id="PTHR43372:SF4">
    <property type="entry name" value="FATTY-ACID AMIDE HYDROLASE 2"/>
    <property type="match status" value="1"/>
</dbReference>
<dbReference type="SUPFAM" id="SSF49265">
    <property type="entry name" value="Fibronectin type III"/>
    <property type="match status" value="2"/>
</dbReference>
<evidence type="ECO:0000256" key="1">
    <source>
        <dbReference type="ARBA" id="ARBA00009199"/>
    </source>
</evidence>
<dbReference type="InterPro" id="IPR020556">
    <property type="entry name" value="Amidase_CS"/>
</dbReference>
<feature type="signal peptide" evidence="3">
    <location>
        <begin position="1"/>
        <end position="36"/>
    </location>
</feature>
<evidence type="ECO:0000313" key="7">
    <source>
        <dbReference type="Proteomes" id="UP000796761"/>
    </source>
</evidence>
<dbReference type="InterPro" id="IPR003961">
    <property type="entry name" value="FN3_dom"/>
</dbReference>
<name>A0A8K1LFR7_9PASS</name>
<protein>
    <recommendedName>
        <fullName evidence="8">Fatty acid amide hydrolase</fullName>
    </recommendedName>
</protein>
<feature type="region of interest" description="Disordered" evidence="2">
    <location>
        <begin position="993"/>
        <end position="1025"/>
    </location>
</feature>
<dbReference type="GO" id="GO:0012505">
    <property type="term" value="C:endomembrane system"/>
    <property type="evidence" value="ECO:0007669"/>
    <property type="project" value="TreeGrafter"/>
</dbReference>
<evidence type="ECO:0008006" key="8">
    <source>
        <dbReference type="Google" id="ProtNLM"/>
    </source>
</evidence>
<reference evidence="6" key="1">
    <citation type="submission" date="2019-04" db="EMBL/GenBank/DDBJ databases">
        <title>Genome assembly of Zosterops borbonicus 15179.</title>
        <authorList>
            <person name="Leroy T."/>
            <person name="Anselmetti Y."/>
            <person name="Tilak M.-K."/>
            <person name="Nabholz B."/>
        </authorList>
    </citation>
    <scope>NUCLEOTIDE SEQUENCE</scope>
    <source>
        <strain evidence="6">HGM_15179</strain>
        <tissue evidence="6">Muscle</tissue>
    </source>
</reference>
<feature type="domain" description="Amidase" evidence="5">
    <location>
        <begin position="83"/>
        <end position="526"/>
    </location>
</feature>
<evidence type="ECO:0000256" key="2">
    <source>
        <dbReference type="SAM" id="MobiDB-lite"/>
    </source>
</evidence>
<evidence type="ECO:0000313" key="6">
    <source>
        <dbReference type="EMBL" id="TRZ12320.1"/>
    </source>
</evidence>
<dbReference type="InterPro" id="IPR052739">
    <property type="entry name" value="FAAH2"/>
</dbReference>
<dbReference type="Proteomes" id="UP000796761">
    <property type="component" value="Unassembled WGS sequence"/>
</dbReference>
<feature type="chain" id="PRO_5035474403" description="Fatty acid amide hydrolase" evidence="3">
    <location>
        <begin position="37"/>
        <end position="1051"/>
    </location>
</feature>
<evidence type="ECO:0000259" key="4">
    <source>
        <dbReference type="Pfam" id="PF01108"/>
    </source>
</evidence>
<feature type="region of interest" description="Disordered" evidence="2">
    <location>
        <begin position="31"/>
        <end position="55"/>
    </location>
</feature>
<comment type="similarity">
    <text evidence="1">Belongs to the amidase family.</text>
</comment>
<evidence type="ECO:0000256" key="3">
    <source>
        <dbReference type="SAM" id="SignalP"/>
    </source>
</evidence>
<dbReference type="SUPFAM" id="SSF75304">
    <property type="entry name" value="Amidase signature (AS) enzymes"/>
    <property type="match status" value="1"/>
</dbReference>
<evidence type="ECO:0000259" key="5">
    <source>
        <dbReference type="Pfam" id="PF01425"/>
    </source>
</evidence>
<gene>
    <name evidence="6" type="ORF">HGM15179_014786</name>
</gene>
<dbReference type="AlphaFoldDB" id="A0A8K1LFR7"/>
<dbReference type="PANTHER" id="PTHR43372">
    <property type="entry name" value="FATTY-ACID AMIDE HYDROLASE"/>
    <property type="match status" value="1"/>
</dbReference>
<feature type="compositionally biased region" description="Gly residues" evidence="2">
    <location>
        <begin position="35"/>
        <end position="45"/>
    </location>
</feature>
<comment type="caution">
    <text evidence="6">The sequence shown here is derived from an EMBL/GenBank/DDBJ whole genome shotgun (WGS) entry which is preliminary data.</text>
</comment>
<keyword evidence="3" id="KW-0732">Signal</keyword>
<dbReference type="EMBL" id="SWJQ01000602">
    <property type="protein sequence ID" value="TRZ12320.1"/>
    <property type="molecule type" value="Genomic_DNA"/>
</dbReference>
<dbReference type="InterPro" id="IPR036928">
    <property type="entry name" value="AS_sf"/>
</dbReference>
<proteinExistence type="inferred from homology"/>
<dbReference type="Gene3D" id="3.90.1300.10">
    <property type="entry name" value="Amidase signature (AS) domain"/>
    <property type="match status" value="1"/>
</dbReference>
<dbReference type="Gene3D" id="2.60.40.10">
    <property type="entry name" value="Immunoglobulins"/>
    <property type="match status" value="1"/>
</dbReference>
<feature type="domain" description="Fibronectin type-III" evidence="4">
    <location>
        <begin position="537"/>
        <end position="625"/>
    </location>
</feature>